<dbReference type="InterPro" id="IPR004104">
    <property type="entry name" value="Gfo/Idh/MocA-like_OxRdtase_C"/>
</dbReference>
<dbReference type="Proteomes" id="UP000199103">
    <property type="component" value="Chromosome I"/>
</dbReference>
<dbReference type="Pfam" id="PF01408">
    <property type="entry name" value="GFO_IDH_MocA"/>
    <property type="match status" value="1"/>
</dbReference>
<gene>
    <name evidence="5" type="ORF">SAMN04489812_5559</name>
</gene>
<name>A0A1H2A016_9ACTN</name>
<protein>
    <submittedName>
        <fullName evidence="5">Oxidoreductase family, C-terminal alpha/beta domain</fullName>
    </submittedName>
</protein>
<dbReference type="PANTHER" id="PTHR43818">
    <property type="entry name" value="BCDNA.GH03377"/>
    <property type="match status" value="1"/>
</dbReference>
<keyword evidence="2" id="KW-0560">Oxidoreductase</keyword>
<dbReference type="AlphaFoldDB" id="A0A1H2A016"/>
<dbReference type="Gene3D" id="3.40.50.720">
    <property type="entry name" value="NAD(P)-binding Rossmann-like Domain"/>
    <property type="match status" value="1"/>
</dbReference>
<comment type="similarity">
    <text evidence="1">Belongs to the Gfo/Idh/MocA family.</text>
</comment>
<dbReference type="SUPFAM" id="SSF51735">
    <property type="entry name" value="NAD(P)-binding Rossmann-fold domains"/>
    <property type="match status" value="1"/>
</dbReference>
<dbReference type="InterPro" id="IPR000683">
    <property type="entry name" value="Gfo/Idh/MocA-like_OxRdtase_N"/>
</dbReference>
<organism evidence="5 6">
    <name type="scientific">Microlunatus soli</name>
    <dbReference type="NCBI Taxonomy" id="630515"/>
    <lineage>
        <taxon>Bacteria</taxon>
        <taxon>Bacillati</taxon>
        <taxon>Actinomycetota</taxon>
        <taxon>Actinomycetes</taxon>
        <taxon>Propionibacteriales</taxon>
        <taxon>Propionibacteriaceae</taxon>
        <taxon>Microlunatus</taxon>
    </lineage>
</organism>
<evidence type="ECO:0000313" key="5">
    <source>
        <dbReference type="EMBL" id="SDT39002.1"/>
    </source>
</evidence>
<feature type="domain" description="Gfo/Idh/MocA-like oxidoreductase C-terminal" evidence="4">
    <location>
        <begin position="166"/>
        <end position="444"/>
    </location>
</feature>
<evidence type="ECO:0000256" key="1">
    <source>
        <dbReference type="ARBA" id="ARBA00010928"/>
    </source>
</evidence>
<sequence>MAKPRKRYAVCGLSNRAIATFIRPILGATAGAAGAEDGVLGYGAGADDFSEVAELVAIVDVDQPRVGAFLSTLPDSAGSVPAYVPDDVQQMIIDCRPDVLIVATPDYAHADYIRAGLEHGLEVISEKPMTATAAQAEAVRQTVAETGGRVRVTHNLRYTPRHRRMKELIMDGAIGRVLQVGLSYHVDVRHGASYFVRWNRRRARSGGLQVHKSCHHLDLVNWLIDDLPDRVSAVGALAFYGPRGAHRPHDRDGAPVTGGALADHDPYYRQDGPGGVLPAPGGEQRSGSDVPYTVQYRVEEPMTIYDDAIDIEDHYSALIGYRSGAALLYSIDFSSPWEGYELTVTGTHGRLVTRYARDLDGNPMPGNDRIDLQPLFADPEQITVQTGGSGHDGADPAMRADLFGEPSAESGRLGLAATLDQAAYAVAAGEAIWRSAETGRTVMVDDLLA</sequence>
<reference evidence="5 6" key="1">
    <citation type="submission" date="2016-10" db="EMBL/GenBank/DDBJ databases">
        <authorList>
            <person name="de Groot N.N."/>
        </authorList>
    </citation>
    <scope>NUCLEOTIDE SEQUENCE [LARGE SCALE GENOMIC DNA]</scope>
    <source>
        <strain evidence="5 6">DSM 21800</strain>
    </source>
</reference>
<dbReference type="GO" id="GO:0000166">
    <property type="term" value="F:nucleotide binding"/>
    <property type="evidence" value="ECO:0007669"/>
    <property type="project" value="InterPro"/>
</dbReference>
<dbReference type="EMBL" id="LT629772">
    <property type="protein sequence ID" value="SDT39002.1"/>
    <property type="molecule type" value="Genomic_DNA"/>
</dbReference>
<evidence type="ECO:0000259" key="4">
    <source>
        <dbReference type="Pfam" id="PF02894"/>
    </source>
</evidence>
<dbReference type="STRING" id="630515.SAMN04489812_5559"/>
<proteinExistence type="inferred from homology"/>
<feature type="domain" description="Gfo/Idh/MocA-like oxidoreductase N-terminal" evidence="3">
    <location>
        <begin position="7"/>
        <end position="154"/>
    </location>
</feature>
<dbReference type="OrthoDB" id="103047at2"/>
<dbReference type="InterPro" id="IPR050463">
    <property type="entry name" value="Gfo/Idh/MocA_oxidrdct_glycsds"/>
</dbReference>
<accession>A0A1H2A016</accession>
<dbReference type="Gene3D" id="3.30.360.10">
    <property type="entry name" value="Dihydrodipicolinate Reductase, domain 2"/>
    <property type="match status" value="1"/>
</dbReference>
<dbReference type="SUPFAM" id="SSF55347">
    <property type="entry name" value="Glyceraldehyde-3-phosphate dehydrogenase-like, C-terminal domain"/>
    <property type="match status" value="1"/>
</dbReference>
<evidence type="ECO:0000256" key="2">
    <source>
        <dbReference type="ARBA" id="ARBA00023002"/>
    </source>
</evidence>
<evidence type="ECO:0000313" key="6">
    <source>
        <dbReference type="Proteomes" id="UP000199103"/>
    </source>
</evidence>
<dbReference type="InterPro" id="IPR036291">
    <property type="entry name" value="NAD(P)-bd_dom_sf"/>
</dbReference>
<dbReference type="RefSeq" id="WP_091529818.1">
    <property type="nucleotide sequence ID" value="NZ_LT629772.1"/>
</dbReference>
<dbReference type="GO" id="GO:0016491">
    <property type="term" value="F:oxidoreductase activity"/>
    <property type="evidence" value="ECO:0007669"/>
    <property type="project" value="UniProtKB-KW"/>
</dbReference>
<dbReference type="Pfam" id="PF02894">
    <property type="entry name" value="GFO_IDH_MocA_C"/>
    <property type="match status" value="1"/>
</dbReference>
<evidence type="ECO:0000259" key="3">
    <source>
        <dbReference type="Pfam" id="PF01408"/>
    </source>
</evidence>
<keyword evidence="6" id="KW-1185">Reference proteome</keyword>
<dbReference type="PANTHER" id="PTHR43818:SF11">
    <property type="entry name" value="BCDNA.GH03377"/>
    <property type="match status" value="1"/>
</dbReference>